<dbReference type="PANTHER" id="PTHR14582:SF1">
    <property type="entry name" value="CENTROMERE PROTEIN O"/>
    <property type="match status" value="1"/>
</dbReference>
<accession>A0A7L1Z0A0</accession>
<dbReference type="PANTHER" id="PTHR14582">
    <property type="entry name" value="INNER KINETOCHORE SUBUNIT MAL2"/>
    <property type="match status" value="1"/>
</dbReference>
<dbReference type="Proteomes" id="UP000580825">
    <property type="component" value="Unassembled WGS sequence"/>
</dbReference>
<name>A0A7L1Z0A0_9PASS</name>
<evidence type="ECO:0000256" key="1">
    <source>
        <dbReference type="ARBA" id="ARBA00004123"/>
    </source>
</evidence>
<keyword evidence="5" id="KW-0158">Chromosome</keyword>
<feature type="coiled-coil region" evidence="8">
    <location>
        <begin position="6"/>
        <end position="57"/>
    </location>
</feature>
<keyword evidence="7" id="KW-0137">Centromere</keyword>
<organism evidence="9 10">
    <name type="scientific">Scytalopus superciliaris</name>
    <dbReference type="NCBI Taxonomy" id="312124"/>
    <lineage>
        <taxon>Eukaryota</taxon>
        <taxon>Metazoa</taxon>
        <taxon>Chordata</taxon>
        <taxon>Craniata</taxon>
        <taxon>Vertebrata</taxon>
        <taxon>Euteleostomi</taxon>
        <taxon>Archelosauria</taxon>
        <taxon>Archosauria</taxon>
        <taxon>Dinosauria</taxon>
        <taxon>Saurischia</taxon>
        <taxon>Theropoda</taxon>
        <taxon>Coelurosauria</taxon>
        <taxon>Aves</taxon>
        <taxon>Neognathae</taxon>
        <taxon>Neoaves</taxon>
        <taxon>Telluraves</taxon>
        <taxon>Australaves</taxon>
        <taxon>Passeriformes</taxon>
        <taxon>Rhinocryptidae</taxon>
        <taxon>Scytalopus</taxon>
    </lineage>
</organism>
<keyword evidence="6" id="KW-0539">Nucleus</keyword>
<reference evidence="9 10" key="1">
    <citation type="submission" date="2019-09" db="EMBL/GenBank/DDBJ databases">
        <title>Bird 10,000 Genomes (B10K) Project - Family phase.</title>
        <authorList>
            <person name="Zhang G."/>
        </authorList>
    </citation>
    <scope>NUCLEOTIDE SEQUENCE [LARGE SCALE GENOMIC DNA]</scope>
    <source>
        <strain evidence="9">B10K-DU-002-46</strain>
        <tissue evidence="9">Muscle</tissue>
    </source>
</reference>
<sequence length="269" mass="30870">GLFAHLEMLECRAHRESVEREEKEQREEKLALLECRARELRLQRDELREKLERLEKGGGAGKAGMAPDPTPRDVLEWRLRSLQALLQLFHLTGISGKLSRRGVCFTLSTAFGNSHLDSFHLELLLHPQLRIHRHSIPPFIPLERISREFLPRDLRRFLSVLSQHLNGYAGRKFQLEQLQEHFSDRIKGIPRQNSLCNLLTFEYGLSGKSRNFPLRARLLYRDPCRSLPTDVEVSCASDAPAWLADTAAAHSELFRLLPLHGAFQAFPTA</sequence>
<evidence type="ECO:0000256" key="8">
    <source>
        <dbReference type="SAM" id="Coils"/>
    </source>
</evidence>
<dbReference type="GO" id="GO:0005634">
    <property type="term" value="C:nucleus"/>
    <property type="evidence" value="ECO:0007669"/>
    <property type="project" value="UniProtKB-SubCell"/>
</dbReference>
<evidence type="ECO:0000256" key="6">
    <source>
        <dbReference type="ARBA" id="ARBA00023242"/>
    </source>
</evidence>
<feature type="non-terminal residue" evidence="9">
    <location>
        <position position="269"/>
    </location>
</feature>
<evidence type="ECO:0000256" key="2">
    <source>
        <dbReference type="ARBA" id="ARBA00004584"/>
    </source>
</evidence>
<evidence type="ECO:0000256" key="4">
    <source>
        <dbReference type="ARBA" id="ARBA00016395"/>
    </source>
</evidence>
<dbReference type="AlphaFoldDB" id="A0A7L1Z0A0"/>
<evidence type="ECO:0000256" key="3">
    <source>
        <dbReference type="ARBA" id="ARBA00007321"/>
    </source>
</evidence>
<evidence type="ECO:0000256" key="5">
    <source>
        <dbReference type="ARBA" id="ARBA00022454"/>
    </source>
</evidence>
<proteinExistence type="inferred from homology"/>
<dbReference type="CDD" id="cd23836">
    <property type="entry name" value="DRWD-C_CENP-O"/>
    <property type="match status" value="1"/>
</dbReference>
<evidence type="ECO:0000256" key="7">
    <source>
        <dbReference type="ARBA" id="ARBA00023328"/>
    </source>
</evidence>
<dbReference type="GO" id="GO:0031511">
    <property type="term" value="C:Mis6-Sim4 complex"/>
    <property type="evidence" value="ECO:0007669"/>
    <property type="project" value="TreeGrafter"/>
</dbReference>
<protein>
    <recommendedName>
        <fullName evidence="4">Centromere protein O</fullName>
    </recommendedName>
</protein>
<dbReference type="InterPro" id="IPR018464">
    <property type="entry name" value="CENP-O"/>
</dbReference>
<dbReference type="CDD" id="cd23835">
    <property type="entry name" value="DRWD-N_CENP-O"/>
    <property type="match status" value="1"/>
</dbReference>
<dbReference type="Pfam" id="PF09496">
    <property type="entry name" value="CENP-O"/>
    <property type="match status" value="1"/>
</dbReference>
<comment type="similarity">
    <text evidence="3">Belongs to the CENP-O/MCM21 family.</text>
</comment>
<comment type="caution">
    <text evidence="9">The sequence shown here is derived from an EMBL/GenBank/DDBJ whole genome shotgun (WGS) entry which is preliminary data.</text>
</comment>
<gene>
    <name evidence="9" type="primary">Cenpo</name>
    <name evidence="9" type="ORF">SCYSUP_R11874</name>
</gene>
<keyword evidence="8" id="KW-0175">Coiled coil</keyword>
<feature type="non-terminal residue" evidence="9">
    <location>
        <position position="1"/>
    </location>
</feature>
<dbReference type="EMBL" id="VXBX01008803">
    <property type="protein sequence ID" value="NXP28366.1"/>
    <property type="molecule type" value="Genomic_DNA"/>
</dbReference>
<evidence type="ECO:0000313" key="9">
    <source>
        <dbReference type="EMBL" id="NXP28366.1"/>
    </source>
</evidence>
<keyword evidence="10" id="KW-1185">Reference proteome</keyword>
<comment type="subcellular location">
    <subcellularLocation>
        <location evidence="2">Chromosome</location>
        <location evidence="2">Centromere</location>
    </subcellularLocation>
    <subcellularLocation>
        <location evidence="1">Nucleus</location>
    </subcellularLocation>
</comment>
<evidence type="ECO:0000313" key="10">
    <source>
        <dbReference type="Proteomes" id="UP000580825"/>
    </source>
</evidence>